<dbReference type="InterPro" id="IPR000571">
    <property type="entry name" value="Znf_CCCH"/>
</dbReference>
<evidence type="ECO:0000256" key="2">
    <source>
        <dbReference type="ARBA" id="ARBA00022771"/>
    </source>
</evidence>
<accession>A0A679KSG2</accession>
<reference evidence="7 8" key="1">
    <citation type="journal article" date="2008" name="Nature">
        <title>The genome of Plasmodium knowlesi strain H, a zoonotic malaria parasite with host range from monkey to man.</title>
        <authorList>
            <person name="Pain A."/>
            <person name="Boehme U."/>
            <person name="Berry A.E."/>
            <person name="Mungall K."/>
            <person name="Finn R."/>
            <person name="Jackson A.P."/>
            <person name="Mourier T."/>
            <person name="Mistry J."/>
            <person name="Pasini E.M."/>
            <person name="Aslett M."/>
            <person name="Balasubrammaniam S."/>
            <person name="Borgwardt K."/>
            <person name="Brooks K."/>
            <person name="Carret C."/>
            <person name="Carver T.J."/>
            <person name="Cherevach I."/>
            <person name="Chillingworth T."/>
            <person name="Clarke T.G."/>
            <person name="Galinski M.R."/>
            <person name="Hall N."/>
            <person name="Harper D."/>
            <person name="Harris D."/>
            <person name="Hauser H."/>
            <person name="Ivens A."/>
            <person name="Janssen C.S."/>
            <person name="Keane T."/>
            <person name="Larke N."/>
            <person name="Lapp S."/>
            <person name="Marti M."/>
            <person name="Moule S."/>
            <person name="Meyer I.M."/>
            <person name="Ormond D."/>
            <person name="Peters N."/>
            <person name="Sanders M."/>
            <person name="Sanders S."/>
            <person name="Sergeant T.J."/>
            <person name="Simmonds M."/>
            <person name="Smith F."/>
            <person name="Squares R."/>
            <person name="Thurston S."/>
            <person name="Tivey A.R."/>
            <person name="Walker D."/>
            <person name="White B."/>
            <person name="Zuiderwijk E."/>
            <person name="Churcher C."/>
            <person name="Quail M.A."/>
            <person name="Cowman A.F."/>
            <person name="Turner C.M.R."/>
            <person name="Rajandream M.A."/>
            <person name="Kocken C.H.M."/>
            <person name="Thomas A.W."/>
            <person name="Newbold C.I."/>
            <person name="Barrell B.G."/>
            <person name="Berriman M."/>
        </authorList>
    </citation>
    <scope>NUCLEOTIDE SEQUENCE [LARGE SCALE GENOMIC DNA]</scope>
    <source>
        <strain evidence="7 8">H</strain>
    </source>
</reference>
<feature type="zinc finger region" description="C3H1-type" evidence="4">
    <location>
        <begin position="73"/>
        <end position="99"/>
    </location>
</feature>
<proteinExistence type="predicted"/>
<dbReference type="GO" id="GO:0008270">
    <property type="term" value="F:zinc ion binding"/>
    <property type="evidence" value="ECO:0007669"/>
    <property type="project" value="UniProtKB-KW"/>
</dbReference>
<feature type="region of interest" description="Disordered" evidence="5">
    <location>
        <begin position="675"/>
        <end position="720"/>
    </location>
</feature>
<sequence length="1450" mass="160662">MHRFKIYKIQMCKYALINKCDRGENCTFAHDISELRIKPDMRKTKLCKSYILGKCTDHNCIYAHSVNELREVGKPAICQLHREGRCIKGNQCRFAHSINDINTKLVQFYEENMDEDEMEFSHLNSCMDSVSPGESSTLNRGGGFRSGEMLHVARQEKRGEWKVSINFSDGTSNSSSGSNQHTRESTRTTNRRTNTSKGMNRANLVKNSSCSSFMNNNLSNLSCRKGEKKNEDILNGRNGKYTKLCAINMNMKTIQGGVCPYDKQLVSSDDKQDYLLEGKFKRMNSYHNRQEHDGNASTESMRQNFTPPINMRSIMCSNVEGAMENGNTNGLVDYRIPTNGEVSVNCCLPRNEEGMSEGSTVGLRNKQGGKSIRGANFPHGEGIIGVRASGKKVMCIESSKLKEEKNKMQGDADRGNGLIHNSEGFRVGEGQWLGGEAYGMEMLFGNCDVGRRRNGNGRRGKVDGGDCGVGTYPTELHQRRMNNDPSGNIPYDRKIPYCGVEANLSNEMNKGNEKNKHEVKSHVERYYESALDISRDERCAFMEGSVVRFEQTSEYVSNLMGNQNRTLGVRDTFPSSVRGEFSDEATVMRRGNEEGDNGDGQKVREAKNDTSMCSFAKDLSGRMPACAVDPYVQGNRRVQHKLAVKTERRSIGTGGHSLKGLDTCLCKLENGNSNSSNDQNCENHSDENPNGASKQGSAEGLTRYGSGMQGESNSQYGSSSTVDMCAQNVDEVFFGKAEESGIGSTCRQSAGVIDSSMERASLGSYEGKAHDGAHEKEMLKYFHDVQKWRGCSMLDRLETEDGKLERGVSDERGGRCMDSPNGLGDYTSVKNYSNFMPYKLFSLFKQNRPHLKRLPNNCGVKSASHRCVSQDEVLLDRTEKRSISIDLAERKDLANAVSVTKQKGVLDSGESVEGVCGGQERGGGPLYSGGKNGRNNSRNSSLYRMNLRVDSVREKNSGKSGRNEVRSGNLTEEGGVEAGGPCGRSGDGGNLHVGGLNTVIQEQVFCSGERGVDAAKYDLSGGSIDERRGEKHTVSSFTAMEHRSNLREEGKVGMTTGRGKNNKTLHRQEGTNSPVVNKYLGGRHDYVILSEEDKLIQNEQHMLYRWLGLSSSLSESCPMGMESSGDSPLLPLDDEESYLINLDTTGGIENALWNEKDMGCWSKRIIPRRSMVYNGAESGLKNKEEELYRSNLDDISNGYEEIGSNNIFMGNYKWDDKEERLVSTDEGSVQVGKNMKAKKGERHFQKSDFYGDLTERNIFSRHHPCEGGGANMIDDLSWGNPKWDDEKWDHVRLNMDDVSAGGCSNDLVGTRSKGEMSFLGNHADKENRSDRGRSHANHVGDVDHALTTAFLNYGFENGIEDDIVRSFLEESSSLAYDRLDSSFFYDFHVGGNGRPYLNHQGDGEDSGDCVLSGKEKNSAYDDVNGAAFEDGSFCVDLSKDMDLQFFSQGG</sequence>
<dbReference type="Pfam" id="PF18044">
    <property type="entry name" value="zf-CCCH_4"/>
    <property type="match status" value="1"/>
</dbReference>
<dbReference type="OrthoDB" id="411372at2759"/>
<name>A0A679KSG2_PLAKH</name>
<keyword evidence="8" id="KW-1185">Reference proteome</keyword>
<feature type="domain" description="C3H1-type" evidence="6">
    <location>
        <begin position="41"/>
        <end position="67"/>
    </location>
</feature>
<evidence type="ECO:0000313" key="7">
    <source>
        <dbReference type="EMBL" id="CAA9987085.1"/>
    </source>
</evidence>
<dbReference type="VEuPathDB" id="PlasmoDB:PKNH_0603500"/>
<feature type="domain" description="C3H1-type" evidence="6">
    <location>
        <begin position="6"/>
        <end position="33"/>
    </location>
</feature>
<feature type="compositionally biased region" description="Low complexity" evidence="5">
    <location>
        <begin position="165"/>
        <end position="179"/>
    </location>
</feature>
<keyword evidence="3 4" id="KW-0862">Zinc</keyword>
<dbReference type="GeneID" id="7319825"/>
<dbReference type="InterPro" id="IPR041367">
    <property type="entry name" value="Znf-CCCH_4"/>
</dbReference>
<dbReference type="InParanoid" id="A0A679KSG2"/>
<evidence type="ECO:0000256" key="4">
    <source>
        <dbReference type="PROSITE-ProRule" id="PRU00723"/>
    </source>
</evidence>
<dbReference type="Gene3D" id="4.10.1000.10">
    <property type="entry name" value="Zinc finger, CCCH-type"/>
    <property type="match status" value="1"/>
</dbReference>
<evidence type="ECO:0000256" key="5">
    <source>
        <dbReference type="SAM" id="MobiDB-lite"/>
    </source>
</evidence>
<feature type="zinc finger region" description="C3H1-type" evidence="4">
    <location>
        <begin position="41"/>
        <end position="67"/>
    </location>
</feature>
<dbReference type="KEGG" id="pkn:PKNH_0603500"/>
<evidence type="ECO:0000313" key="8">
    <source>
        <dbReference type="Proteomes" id="UP000031513"/>
    </source>
</evidence>
<dbReference type="EMBL" id="AM910988">
    <property type="protein sequence ID" value="CAA9987085.1"/>
    <property type="molecule type" value="Genomic_DNA"/>
</dbReference>
<keyword evidence="1 4" id="KW-0479">Metal-binding</keyword>
<feature type="compositionally biased region" description="Low complexity" evidence="5">
    <location>
        <begin position="187"/>
        <end position="196"/>
    </location>
</feature>
<feature type="region of interest" description="Disordered" evidence="5">
    <location>
        <begin position="1052"/>
        <end position="1075"/>
    </location>
</feature>
<feature type="compositionally biased region" description="Basic and acidic residues" evidence="5">
    <location>
        <begin position="950"/>
        <end position="965"/>
    </location>
</feature>
<dbReference type="PROSITE" id="PS50103">
    <property type="entry name" value="ZF_C3H1"/>
    <property type="match status" value="3"/>
</dbReference>
<feature type="compositionally biased region" description="Gly residues" evidence="5">
    <location>
        <begin position="915"/>
        <end position="932"/>
    </location>
</feature>
<dbReference type="SMART" id="SM00356">
    <property type="entry name" value="ZnF_C3H1"/>
    <property type="match status" value="3"/>
</dbReference>
<dbReference type="Proteomes" id="UP000031513">
    <property type="component" value="Chromosome 6"/>
</dbReference>
<dbReference type="Gene3D" id="3.30.1370.210">
    <property type="match status" value="1"/>
</dbReference>
<evidence type="ECO:0000256" key="3">
    <source>
        <dbReference type="ARBA" id="ARBA00022833"/>
    </source>
</evidence>
<dbReference type="SUPFAM" id="SSF90229">
    <property type="entry name" value="CCCH zinc finger"/>
    <property type="match status" value="2"/>
</dbReference>
<protein>
    <submittedName>
        <fullName evidence="7">Zinc finger protein, putative</fullName>
    </submittedName>
</protein>
<feature type="region of interest" description="Disordered" evidence="5">
    <location>
        <begin position="909"/>
        <end position="983"/>
    </location>
</feature>
<dbReference type="InterPro" id="IPR036855">
    <property type="entry name" value="Znf_CCCH_sf"/>
</dbReference>
<feature type="domain" description="C3H1-type" evidence="6">
    <location>
        <begin position="73"/>
        <end position="99"/>
    </location>
</feature>
<feature type="zinc finger region" description="C3H1-type" evidence="4">
    <location>
        <begin position="6"/>
        <end position="33"/>
    </location>
</feature>
<dbReference type="RefSeq" id="XP_002261707.2">
    <property type="nucleotide sequence ID" value="XM_002261671.2"/>
</dbReference>
<evidence type="ECO:0000259" key="6">
    <source>
        <dbReference type="PROSITE" id="PS50103"/>
    </source>
</evidence>
<keyword evidence="2 4" id="KW-0863">Zinc-finger</keyword>
<feature type="region of interest" description="Disordered" evidence="5">
    <location>
        <begin position="165"/>
        <end position="197"/>
    </location>
</feature>
<gene>
    <name evidence="7" type="ORF">PKNH_0603500</name>
</gene>
<feature type="compositionally biased region" description="Polar residues" evidence="5">
    <location>
        <begin position="709"/>
        <end position="720"/>
    </location>
</feature>
<organism evidence="7 8">
    <name type="scientific">Plasmodium knowlesi (strain H)</name>
    <dbReference type="NCBI Taxonomy" id="5851"/>
    <lineage>
        <taxon>Eukaryota</taxon>
        <taxon>Sar</taxon>
        <taxon>Alveolata</taxon>
        <taxon>Apicomplexa</taxon>
        <taxon>Aconoidasida</taxon>
        <taxon>Haemosporida</taxon>
        <taxon>Plasmodiidae</taxon>
        <taxon>Plasmodium</taxon>
        <taxon>Plasmodium (Plasmodium)</taxon>
    </lineage>
</organism>
<evidence type="ECO:0000256" key="1">
    <source>
        <dbReference type="ARBA" id="ARBA00022723"/>
    </source>
</evidence>